<evidence type="ECO:0000313" key="7">
    <source>
        <dbReference type="EMBL" id="KKS01549.1"/>
    </source>
</evidence>
<feature type="region of interest" description="Disordered" evidence="6">
    <location>
        <begin position="60"/>
        <end position="85"/>
    </location>
</feature>
<gene>
    <name evidence="5" type="primary">rplD</name>
    <name evidence="7" type="ORF">UU54_C0003G0023</name>
</gene>
<feature type="compositionally biased region" description="Basic residues" evidence="6">
    <location>
        <begin position="67"/>
        <end position="84"/>
    </location>
</feature>
<dbReference type="GO" id="GO:0006412">
    <property type="term" value="P:translation"/>
    <property type="evidence" value="ECO:0007669"/>
    <property type="project" value="UniProtKB-UniRule"/>
</dbReference>
<dbReference type="EMBL" id="LCBA01000003">
    <property type="protein sequence ID" value="KKS01549.1"/>
    <property type="molecule type" value="Genomic_DNA"/>
</dbReference>
<keyword evidence="3 5" id="KW-0687">Ribonucleoprotein</keyword>
<dbReference type="PANTHER" id="PTHR10746:SF6">
    <property type="entry name" value="LARGE RIBOSOMAL SUBUNIT PROTEIN UL4M"/>
    <property type="match status" value="1"/>
</dbReference>
<comment type="function">
    <text evidence="5">Forms part of the polypeptide exit tunnel.</text>
</comment>
<evidence type="ECO:0000313" key="8">
    <source>
        <dbReference type="Proteomes" id="UP000033903"/>
    </source>
</evidence>
<dbReference type="NCBIfam" id="TIGR03953">
    <property type="entry name" value="rplD_bact"/>
    <property type="match status" value="1"/>
</dbReference>
<accession>A0A0G0VL14</accession>
<dbReference type="Proteomes" id="UP000033903">
    <property type="component" value="Unassembled WGS sequence"/>
</dbReference>
<comment type="caution">
    <text evidence="7">The sequence shown here is derived from an EMBL/GenBank/DDBJ whole genome shotgun (WGS) entry which is preliminary data.</text>
</comment>
<organism evidence="7 8">
    <name type="scientific">Candidatus Yanofskybacteria bacterium GW2011_GWA2_41_22</name>
    <dbReference type="NCBI Taxonomy" id="1619023"/>
    <lineage>
        <taxon>Bacteria</taxon>
        <taxon>Candidatus Yanofskyibacteriota</taxon>
    </lineage>
</organism>
<dbReference type="PANTHER" id="PTHR10746">
    <property type="entry name" value="50S RIBOSOMAL PROTEIN L4"/>
    <property type="match status" value="1"/>
</dbReference>
<dbReference type="SUPFAM" id="SSF52166">
    <property type="entry name" value="Ribosomal protein L4"/>
    <property type="match status" value="1"/>
</dbReference>
<dbReference type="Gene3D" id="3.40.1370.10">
    <property type="match status" value="1"/>
</dbReference>
<comment type="function">
    <text evidence="5">One of the primary rRNA binding proteins, this protein initially binds near the 5'-end of the 23S rRNA. It is important during the early stages of 50S assembly. It makes multiple contacts with different domains of the 23S rRNA in the assembled 50S subunit and ribosome.</text>
</comment>
<proteinExistence type="inferred from homology"/>
<comment type="subunit">
    <text evidence="5">Part of the 50S ribosomal subunit.</text>
</comment>
<dbReference type="AlphaFoldDB" id="A0A0G0VL14"/>
<evidence type="ECO:0000256" key="2">
    <source>
        <dbReference type="ARBA" id="ARBA00022980"/>
    </source>
</evidence>
<keyword evidence="5" id="KW-0699">rRNA-binding</keyword>
<evidence type="ECO:0000256" key="1">
    <source>
        <dbReference type="ARBA" id="ARBA00010528"/>
    </source>
</evidence>
<protein>
    <recommendedName>
        <fullName evidence="4 5">Large ribosomal subunit protein uL4</fullName>
    </recommendedName>
</protein>
<dbReference type="InterPro" id="IPR023574">
    <property type="entry name" value="Ribosomal_uL4_dom_sf"/>
</dbReference>
<reference evidence="7 8" key="1">
    <citation type="journal article" date="2015" name="Nature">
        <title>rRNA introns, odd ribosomes, and small enigmatic genomes across a large radiation of phyla.</title>
        <authorList>
            <person name="Brown C.T."/>
            <person name="Hug L.A."/>
            <person name="Thomas B.C."/>
            <person name="Sharon I."/>
            <person name="Castelle C.J."/>
            <person name="Singh A."/>
            <person name="Wilkins M.J."/>
            <person name="Williams K.H."/>
            <person name="Banfield J.F."/>
        </authorList>
    </citation>
    <scope>NUCLEOTIDE SEQUENCE [LARGE SCALE GENOMIC DNA]</scope>
</reference>
<dbReference type="InterPro" id="IPR002136">
    <property type="entry name" value="Ribosomal_uL4"/>
</dbReference>
<comment type="similarity">
    <text evidence="1 5">Belongs to the universal ribosomal protein uL4 family.</text>
</comment>
<dbReference type="InterPro" id="IPR013005">
    <property type="entry name" value="Ribosomal_uL4-like"/>
</dbReference>
<dbReference type="GO" id="GO:1990904">
    <property type="term" value="C:ribonucleoprotein complex"/>
    <property type="evidence" value="ECO:0007669"/>
    <property type="project" value="UniProtKB-KW"/>
</dbReference>
<evidence type="ECO:0000256" key="5">
    <source>
        <dbReference type="HAMAP-Rule" id="MF_01328"/>
    </source>
</evidence>
<name>A0A0G0VL14_9BACT</name>
<dbReference type="GO" id="GO:0005840">
    <property type="term" value="C:ribosome"/>
    <property type="evidence" value="ECO:0007669"/>
    <property type="project" value="UniProtKB-KW"/>
</dbReference>
<evidence type="ECO:0000256" key="3">
    <source>
        <dbReference type="ARBA" id="ARBA00023274"/>
    </source>
</evidence>
<dbReference type="PATRIC" id="fig|1619023.3.peg.90"/>
<evidence type="ECO:0000256" key="4">
    <source>
        <dbReference type="ARBA" id="ARBA00035244"/>
    </source>
</evidence>
<dbReference type="Pfam" id="PF00573">
    <property type="entry name" value="Ribosomal_L4"/>
    <property type="match status" value="1"/>
</dbReference>
<sequence length="220" mass="24782">MARWQDSKMQFPLYNQNAEEISKIDLPDSIFGLKLNADLLHQVVTSLISNKRQVIAHAKGRSEVRGGGKKPWRQKGTGRARHGSIRSPIWKGGGVTFGPTKERNFKKKINKKMARKALLMAISSKAKNRQLLVLDEIKLNQAKTKEMALILKNFSKLFEESKNKPSVLMITPSLDSVIKRAAENLPSLNTVEARNINPLLILSSKYLLLMKDAVDILKKK</sequence>
<keyword evidence="2 5" id="KW-0689">Ribosomal protein</keyword>
<keyword evidence="5" id="KW-0694">RNA-binding</keyword>
<evidence type="ECO:0000256" key="6">
    <source>
        <dbReference type="SAM" id="MobiDB-lite"/>
    </source>
</evidence>
<dbReference type="HAMAP" id="MF_01328_B">
    <property type="entry name" value="Ribosomal_uL4_B"/>
    <property type="match status" value="1"/>
</dbReference>
<dbReference type="GO" id="GO:0003735">
    <property type="term" value="F:structural constituent of ribosome"/>
    <property type="evidence" value="ECO:0007669"/>
    <property type="project" value="InterPro"/>
</dbReference>
<dbReference type="GO" id="GO:0019843">
    <property type="term" value="F:rRNA binding"/>
    <property type="evidence" value="ECO:0007669"/>
    <property type="project" value="UniProtKB-UniRule"/>
</dbReference>